<dbReference type="EMBL" id="UYRR01007139">
    <property type="protein sequence ID" value="VDK23334.1"/>
    <property type="molecule type" value="Genomic_DNA"/>
</dbReference>
<reference evidence="4" key="1">
    <citation type="submission" date="2017-02" db="UniProtKB">
        <authorList>
            <consortium name="WormBaseParasite"/>
        </authorList>
    </citation>
    <scope>IDENTIFICATION</scope>
</reference>
<evidence type="ECO:0000313" key="3">
    <source>
        <dbReference type="Proteomes" id="UP000267096"/>
    </source>
</evidence>
<protein>
    <submittedName>
        <fullName evidence="4">Chromosome partition protein Smc</fullName>
    </submittedName>
</protein>
<keyword evidence="3" id="KW-1185">Reference proteome</keyword>
<gene>
    <name evidence="2" type="ORF">ASIM_LOCUS4199</name>
</gene>
<keyword evidence="1" id="KW-0175">Coiled coil</keyword>
<name>A0A0M3J9W9_ANISI</name>
<dbReference type="WBParaSite" id="ASIM_0000438801-mRNA-1">
    <property type="protein sequence ID" value="ASIM_0000438801-mRNA-1"/>
    <property type="gene ID" value="ASIM_0000438801"/>
</dbReference>
<evidence type="ECO:0000256" key="1">
    <source>
        <dbReference type="SAM" id="Coils"/>
    </source>
</evidence>
<dbReference type="AlphaFoldDB" id="A0A0M3J9W9"/>
<evidence type="ECO:0000313" key="2">
    <source>
        <dbReference type="EMBL" id="VDK23334.1"/>
    </source>
</evidence>
<sequence length="149" mass="17348">MQYKEQINALITEHESIVNQLKKDFERVSSERDQLSEKLEASIKTNAKKLAEFESRLKDVSGELNNERKQSQNTIMKQGEELSKLRCEQETSKKTVDALNAKLKEKENALSELMKEQWIDNDQITTLNEQLTHLQNTFVFRAILFVETS</sequence>
<evidence type="ECO:0000313" key="4">
    <source>
        <dbReference type="WBParaSite" id="ASIM_0000438801-mRNA-1"/>
    </source>
</evidence>
<organism evidence="4">
    <name type="scientific">Anisakis simplex</name>
    <name type="common">Herring worm</name>
    <dbReference type="NCBI Taxonomy" id="6269"/>
    <lineage>
        <taxon>Eukaryota</taxon>
        <taxon>Metazoa</taxon>
        <taxon>Ecdysozoa</taxon>
        <taxon>Nematoda</taxon>
        <taxon>Chromadorea</taxon>
        <taxon>Rhabditida</taxon>
        <taxon>Spirurina</taxon>
        <taxon>Ascaridomorpha</taxon>
        <taxon>Ascaridoidea</taxon>
        <taxon>Anisakidae</taxon>
        <taxon>Anisakis</taxon>
        <taxon>Anisakis simplex complex</taxon>
    </lineage>
</organism>
<feature type="coiled-coil region" evidence="1">
    <location>
        <begin position="4"/>
        <end position="116"/>
    </location>
</feature>
<proteinExistence type="predicted"/>
<dbReference type="Proteomes" id="UP000267096">
    <property type="component" value="Unassembled WGS sequence"/>
</dbReference>
<accession>A0A0M3J9W9</accession>
<reference evidence="2 3" key="2">
    <citation type="submission" date="2018-11" db="EMBL/GenBank/DDBJ databases">
        <authorList>
            <consortium name="Pathogen Informatics"/>
        </authorList>
    </citation>
    <scope>NUCLEOTIDE SEQUENCE [LARGE SCALE GENOMIC DNA]</scope>
</reference>